<comment type="caution">
    <text evidence="1">The sequence shown here is derived from an EMBL/GenBank/DDBJ whole genome shotgun (WGS) entry which is preliminary data.</text>
</comment>
<organism evidence="1 2">
    <name type="scientific">Pocillopora damicornis</name>
    <name type="common">Cauliflower coral</name>
    <name type="synonym">Millepora damicornis</name>
    <dbReference type="NCBI Taxonomy" id="46731"/>
    <lineage>
        <taxon>Eukaryota</taxon>
        <taxon>Metazoa</taxon>
        <taxon>Cnidaria</taxon>
        <taxon>Anthozoa</taxon>
        <taxon>Hexacorallia</taxon>
        <taxon>Scleractinia</taxon>
        <taxon>Astrocoeniina</taxon>
        <taxon>Pocilloporidae</taxon>
        <taxon>Pocillopora</taxon>
    </lineage>
</organism>
<dbReference type="Proteomes" id="UP000275408">
    <property type="component" value="Unassembled WGS sequence"/>
</dbReference>
<proteinExistence type="predicted"/>
<protein>
    <submittedName>
        <fullName evidence="1">Uncharacterized protein</fullName>
    </submittedName>
</protein>
<sequence length="141" mass="16360">METSEFQEDVYYSGTVEDPARYRISLNDHKTAGVYGAAVERLYDYFYKLIEMYLRTVRTQITTLDPKVKQVFVSSNRNVVVSVHFYLQNLPAKRYSDKRKVSTSVYKTCQQEGIATIGRMCTTIVRKSFVTEMHARMPESS</sequence>
<evidence type="ECO:0000313" key="1">
    <source>
        <dbReference type="EMBL" id="RMX55367.1"/>
    </source>
</evidence>
<reference evidence="1 2" key="1">
    <citation type="journal article" date="2018" name="Sci. Rep.">
        <title>Comparative analysis of the Pocillopora damicornis genome highlights role of immune system in coral evolution.</title>
        <authorList>
            <person name="Cunning R."/>
            <person name="Bay R.A."/>
            <person name="Gillette P."/>
            <person name="Baker A.C."/>
            <person name="Traylor-Knowles N."/>
        </authorList>
    </citation>
    <scope>NUCLEOTIDE SEQUENCE [LARGE SCALE GENOMIC DNA]</scope>
    <source>
        <strain evidence="1">RSMAS</strain>
        <tissue evidence="1">Whole animal</tissue>
    </source>
</reference>
<gene>
    <name evidence="1" type="ORF">pdam_00023127</name>
</gene>
<name>A0A3M6UNV0_POCDA</name>
<dbReference type="AlphaFoldDB" id="A0A3M6UNV0"/>
<dbReference type="EMBL" id="RCHS01001067">
    <property type="protein sequence ID" value="RMX55367.1"/>
    <property type="molecule type" value="Genomic_DNA"/>
</dbReference>
<keyword evidence="2" id="KW-1185">Reference proteome</keyword>
<accession>A0A3M6UNV0</accession>
<dbReference type="OrthoDB" id="5988074at2759"/>
<evidence type="ECO:0000313" key="2">
    <source>
        <dbReference type="Proteomes" id="UP000275408"/>
    </source>
</evidence>